<dbReference type="InterPro" id="IPR019800">
    <property type="entry name" value="Glyco_hydro_3_AS"/>
</dbReference>
<dbReference type="InterPro" id="IPR036881">
    <property type="entry name" value="Glyco_hydro_3_C_sf"/>
</dbReference>
<dbReference type="InterPro" id="IPR001764">
    <property type="entry name" value="Glyco_hydro_3_N"/>
</dbReference>
<reference evidence="8" key="1">
    <citation type="submission" date="2013-04" db="EMBL/GenBank/DDBJ databases">
        <title>Screening strategy of exocelluase from metagenomic resources using high-throughput screening (HTS) based on robot system.</title>
        <authorList>
            <person name="Ko K.-C."/>
            <person name="Han Y."/>
            <person name="Choi J."/>
            <person name="Song J."/>
        </authorList>
    </citation>
    <scope>NUCLEOTIDE SEQUENCE</scope>
</reference>
<evidence type="ECO:0000256" key="2">
    <source>
        <dbReference type="ARBA" id="ARBA00005336"/>
    </source>
</evidence>
<keyword evidence="6" id="KW-0326">Glycosidase</keyword>
<dbReference type="Gene3D" id="3.20.20.300">
    <property type="entry name" value="Glycoside hydrolase, family 3, N-terminal domain"/>
    <property type="match status" value="1"/>
</dbReference>
<accession>N0CJ17</accession>
<evidence type="ECO:0000256" key="5">
    <source>
        <dbReference type="ARBA" id="ARBA00022801"/>
    </source>
</evidence>
<evidence type="ECO:0000256" key="4">
    <source>
        <dbReference type="ARBA" id="ARBA00022729"/>
    </source>
</evidence>
<dbReference type="SUPFAM" id="SSF51445">
    <property type="entry name" value="(Trans)glycosidases"/>
    <property type="match status" value="1"/>
</dbReference>
<dbReference type="Pfam" id="PF01915">
    <property type="entry name" value="Glyco_hydro_3_C"/>
    <property type="match status" value="1"/>
</dbReference>
<dbReference type="Pfam" id="PF00933">
    <property type="entry name" value="Glyco_hydro_3"/>
    <property type="match status" value="1"/>
</dbReference>
<dbReference type="InterPro" id="IPR002772">
    <property type="entry name" value="Glyco_hydro_3_C"/>
</dbReference>
<dbReference type="Gene3D" id="2.60.40.10">
    <property type="entry name" value="Immunoglobulins"/>
    <property type="match status" value="1"/>
</dbReference>
<evidence type="ECO:0000256" key="1">
    <source>
        <dbReference type="ARBA" id="ARBA00000448"/>
    </source>
</evidence>
<dbReference type="EC" id="3.2.1.21" evidence="3"/>
<dbReference type="GO" id="GO:0009251">
    <property type="term" value="P:glucan catabolic process"/>
    <property type="evidence" value="ECO:0007669"/>
    <property type="project" value="TreeGrafter"/>
</dbReference>
<dbReference type="FunFam" id="3.20.20.300:FF:000005">
    <property type="entry name" value="Periplasmic beta-glucosidase"/>
    <property type="match status" value="1"/>
</dbReference>
<keyword evidence="4" id="KW-0732">Signal</keyword>
<gene>
    <name evidence="8" type="primary">celEx-SF301</name>
</gene>
<dbReference type="InterPro" id="IPR036962">
    <property type="entry name" value="Glyco_hydro_3_N_sf"/>
</dbReference>
<dbReference type="InterPro" id="IPR013783">
    <property type="entry name" value="Ig-like_fold"/>
</dbReference>
<dbReference type="PROSITE" id="PS00775">
    <property type="entry name" value="GLYCOSYL_HYDROL_F3"/>
    <property type="match status" value="1"/>
</dbReference>
<dbReference type="Gene3D" id="3.40.50.1700">
    <property type="entry name" value="Glycoside hydrolase family 3 C-terminal domain"/>
    <property type="match status" value="1"/>
</dbReference>
<dbReference type="SMART" id="SM01217">
    <property type="entry name" value="Fn3_like"/>
    <property type="match status" value="1"/>
</dbReference>
<dbReference type="InterPro" id="IPR026891">
    <property type="entry name" value="Fn3-like"/>
</dbReference>
<organism evidence="8">
    <name type="scientific">uncultured organism</name>
    <dbReference type="NCBI Taxonomy" id="155900"/>
    <lineage>
        <taxon>unclassified sequences</taxon>
        <taxon>environmental samples</taxon>
    </lineage>
</organism>
<dbReference type="AlphaFoldDB" id="N0CJ17"/>
<dbReference type="InterPro" id="IPR017853">
    <property type="entry name" value="GH"/>
</dbReference>
<evidence type="ECO:0000259" key="7">
    <source>
        <dbReference type="SMART" id="SM01217"/>
    </source>
</evidence>
<dbReference type="EMBL" id="KC963959">
    <property type="protein sequence ID" value="AGK74984.1"/>
    <property type="molecule type" value="Genomic_DNA"/>
</dbReference>
<comment type="catalytic activity">
    <reaction evidence="1">
        <text>Hydrolysis of terminal, non-reducing beta-D-glucosyl residues with release of beta-D-glucose.</text>
        <dbReference type="EC" id="3.2.1.21"/>
    </reaction>
</comment>
<dbReference type="GO" id="GO:0008422">
    <property type="term" value="F:beta-glucosidase activity"/>
    <property type="evidence" value="ECO:0007669"/>
    <property type="project" value="UniProtKB-EC"/>
</dbReference>
<dbReference type="PANTHER" id="PTHR30620">
    <property type="entry name" value="PERIPLASMIC BETA-GLUCOSIDASE-RELATED"/>
    <property type="match status" value="1"/>
</dbReference>
<evidence type="ECO:0000313" key="8">
    <source>
        <dbReference type="EMBL" id="AGK74984.1"/>
    </source>
</evidence>
<dbReference type="PRINTS" id="PR00133">
    <property type="entry name" value="GLHYDRLASE3"/>
</dbReference>
<proteinExistence type="inferred from homology"/>
<dbReference type="PANTHER" id="PTHR30620:SF16">
    <property type="entry name" value="LYSOSOMAL BETA GLUCOSIDASE"/>
    <property type="match status" value="1"/>
</dbReference>
<evidence type="ECO:0000256" key="3">
    <source>
        <dbReference type="ARBA" id="ARBA00012744"/>
    </source>
</evidence>
<sequence length="752" mass="81514">MLLWSIVLTSFASAQTQRAWTNAPEIERRVEALLKQMTLEEKIGQLNQYSYGTPTGPGTGRSKVEESIQRGEVGSFLNVVDPALSNRLQRVAMEQSRLKIPLIFGLDVIHGYRTTFPVPLALSATWDANLVERVSRIAAEEATSSGIRWTFSPMVDIARDPRWGRIVEGAGEDPYLGSIMARAYVRGYQGTSLNDPRSLAACAKHYVAYGAAEAGRDYNTVDMSERQLREVYLQPFHAAVDEGVATLMASFNTINGVPASANEFTLTQVLRGEWGFRGFVVSDWGSVGELIPHGIANDLSTAARKGFLAGVDMDMESNAYFQHLGAFVKAGQVPQPALDQAVRRILRVKFALGLFDRPYVDEKNAVTTLPPANVAAAREAAEKSFVLLKNDSAILPLQKGVRSVALIGPMADSAPDMLGAWSARGDAKDVVTLKAALEARSKRDGFRLLYAKGTEIRSTSDAGFAEAAAAAAQADVVLLALGEDASWMTGEAASRAFIDLPGNQQQLLERVAAAGKPTALVLFSGRPLALTAAAARVNAIIEAWSPGVQAGPALERVLFGEAAPAGRLTVTFPRSLGQVPIYHSVLNTGRPPVGLDLTRPPTNGDEKFKSRYVDEQNVPLYPFGFGLTYTTFDYSAPQVDAQQVSVDQLNAGRAQLRITAEVKNTGTRAGEEVVQLYIGLRGTSVARPVRQLKGFRRIVIEPGKSQRVEFTIGRDELSIWQRDTKYAVEPAELNIWIAPNAQSGTPVKVTLR</sequence>
<name>N0CJ17_9ZZZZ</name>
<dbReference type="InterPro" id="IPR051915">
    <property type="entry name" value="Cellulose_Degrad_GH3"/>
</dbReference>
<dbReference type="FunFam" id="2.60.40.10:FF:000495">
    <property type="entry name" value="Periplasmic beta-glucosidase"/>
    <property type="match status" value="1"/>
</dbReference>
<comment type="similarity">
    <text evidence="2">Belongs to the glycosyl hydrolase 3 family.</text>
</comment>
<protein>
    <recommendedName>
        <fullName evidence="3">beta-glucosidase</fullName>
        <ecNumber evidence="3">3.2.1.21</ecNumber>
    </recommendedName>
</protein>
<keyword evidence="5" id="KW-0378">Hydrolase</keyword>
<feature type="domain" description="Fibronectin type III-like" evidence="7">
    <location>
        <begin position="672"/>
        <end position="741"/>
    </location>
</feature>
<dbReference type="SUPFAM" id="SSF52279">
    <property type="entry name" value="Beta-D-glucan exohydrolase, C-terminal domain"/>
    <property type="match status" value="1"/>
</dbReference>
<dbReference type="Pfam" id="PF14310">
    <property type="entry name" value="Fn3-like"/>
    <property type="match status" value="1"/>
</dbReference>
<evidence type="ECO:0000256" key="6">
    <source>
        <dbReference type="ARBA" id="ARBA00023295"/>
    </source>
</evidence>